<dbReference type="EMBL" id="KV419394">
    <property type="protein sequence ID" value="KZS98797.1"/>
    <property type="molecule type" value="Genomic_DNA"/>
</dbReference>
<evidence type="ECO:0000313" key="1">
    <source>
        <dbReference type="EMBL" id="KZS98797.1"/>
    </source>
</evidence>
<dbReference type="AlphaFoldDB" id="A0A165ACR8"/>
<gene>
    <name evidence="1" type="ORF">SISNIDRAFT_480401</name>
</gene>
<dbReference type="OrthoDB" id="4851849at2759"/>
<name>A0A165ACR8_9AGAM</name>
<reference evidence="1 2" key="1">
    <citation type="journal article" date="2016" name="Mol. Biol. Evol.">
        <title>Comparative Genomics of Early-Diverging Mushroom-Forming Fungi Provides Insights into the Origins of Lignocellulose Decay Capabilities.</title>
        <authorList>
            <person name="Nagy L.G."/>
            <person name="Riley R."/>
            <person name="Tritt A."/>
            <person name="Adam C."/>
            <person name="Daum C."/>
            <person name="Floudas D."/>
            <person name="Sun H."/>
            <person name="Yadav J.S."/>
            <person name="Pangilinan J."/>
            <person name="Larsson K.H."/>
            <person name="Matsuura K."/>
            <person name="Barry K."/>
            <person name="Labutti K."/>
            <person name="Kuo R."/>
            <person name="Ohm R.A."/>
            <person name="Bhattacharya S.S."/>
            <person name="Shirouzu T."/>
            <person name="Yoshinaga Y."/>
            <person name="Martin F.M."/>
            <person name="Grigoriev I.V."/>
            <person name="Hibbett D.S."/>
        </authorList>
    </citation>
    <scope>NUCLEOTIDE SEQUENCE [LARGE SCALE GENOMIC DNA]</scope>
    <source>
        <strain evidence="1 2">HHB9708</strain>
    </source>
</reference>
<organism evidence="1 2">
    <name type="scientific">Sistotremastrum niveocremeum HHB9708</name>
    <dbReference type="NCBI Taxonomy" id="1314777"/>
    <lineage>
        <taxon>Eukaryota</taxon>
        <taxon>Fungi</taxon>
        <taxon>Dikarya</taxon>
        <taxon>Basidiomycota</taxon>
        <taxon>Agaricomycotina</taxon>
        <taxon>Agaricomycetes</taxon>
        <taxon>Sistotremastrales</taxon>
        <taxon>Sistotremastraceae</taxon>
        <taxon>Sertulicium</taxon>
        <taxon>Sertulicium niveocremeum</taxon>
    </lineage>
</organism>
<sequence length="326" mass="37558">MDYGFLRINNNMEIPLLDEIYVKLIKDLGVRGPTLHKWRTTGRLHAEIVAKFEAAKLLHPEHFQWLVQNPQIFVAKDPPGRPPLLKSADDKQVQSQRRTWIHIGGSAADSNAVIERALKSWSKDKKHCFQFFSEVLETGIPSRRSASCVTFALCLHSDIFPEELSILYYTLVERCTFDEFCEAYTASSLSALMDRKGLSQERREMGSDFETILSQSPRRISSVWYLRAYAHCQDAVPDLHHLVPYGFGNTQDVKEMERLRLFYCKLFKAELIPSLELLEAANGGRLFERIMKIPNLNASKSDRRFLKRVMDTKQPRATVRETTYGN</sequence>
<proteinExistence type="predicted"/>
<keyword evidence="2" id="KW-1185">Reference proteome</keyword>
<accession>A0A165ACR8</accession>
<protein>
    <submittedName>
        <fullName evidence="1">Uncharacterized protein</fullName>
    </submittedName>
</protein>
<dbReference type="Proteomes" id="UP000076722">
    <property type="component" value="Unassembled WGS sequence"/>
</dbReference>
<evidence type="ECO:0000313" key="2">
    <source>
        <dbReference type="Proteomes" id="UP000076722"/>
    </source>
</evidence>